<comment type="caution">
    <text evidence="1">The sequence shown here is derived from an EMBL/GenBank/DDBJ whole genome shotgun (WGS) entry which is preliminary data.</text>
</comment>
<name>A0A8J3CIK8_9PSEU</name>
<dbReference type="Proteomes" id="UP000637578">
    <property type="component" value="Unassembled WGS sequence"/>
</dbReference>
<dbReference type="EMBL" id="BMMK01000021">
    <property type="protein sequence ID" value="GGM67156.1"/>
    <property type="molecule type" value="Genomic_DNA"/>
</dbReference>
<organism evidence="1 2">
    <name type="scientific">Longimycelium tulufanense</name>
    <dbReference type="NCBI Taxonomy" id="907463"/>
    <lineage>
        <taxon>Bacteria</taxon>
        <taxon>Bacillati</taxon>
        <taxon>Actinomycetota</taxon>
        <taxon>Actinomycetes</taxon>
        <taxon>Pseudonocardiales</taxon>
        <taxon>Pseudonocardiaceae</taxon>
        <taxon>Longimycelium</taxon>
    </lineage>
</organism>
<evidence type="ECO:0000313" key="1">
    <source>
        <dbReference type="EMBL" id="GGM67156.1"/>
    </source>
</evidence>
<keyword evidence="2" id="KW-1185">Reference proteome</keyword>
<sequence length="418" mass="45183">MPEPNELLRAARLRIESPTTPGEPLSRQELAELVNAQVFRATEKISALDANHVGKWERGVIRWPAARYRAALRVVLDVATDRELGFFRSSRATVDEVDRKTFLKTAVGAGVGVFVAPKVPALVSAPESLAATIAGPTTHYRRLESFIPSDQLTPAVDAHLRLASGLVRERLRTATGFGVLSEVAGLAAWLAVDRGDTATARRHYTEAVRFAETSGHPLLVSYMTASLGHFAVESGDPRQGLLLIDRASARLDRDAPNTTRAWLASLHAVAHAAVRDRTSALAELRRAEKLVSKRQGEPRWPWVFAFDAPKAARYQSAALGLLGDLRAAQAAFEVAAPSLQMPKPRALAVVDHALVLARSGQIGQACSLAAEALAVGRRFGSERITARVRAFRASLPAATVEARELDNALAALYEREAL</sequence>
<evidence type="ECO:0008006" key="3">
    <source>
        <dbReference type="Google" id="ProtNLM"/>
    </source>
</evidence>
<reference evidence="1" key="2">
    <citation type="submission" date="2020-09" db="EMBL/GenBank/DDBJ databases">
        <authorList>
            <person name="Sun Q."/>
            <person name="Zhou Y."/>
        </authorList>
    </citation>
    <scope>NUCLEOTIDE SEQUENCE</scope>
    <source>
        <strain evidence="1">CGMCC 4.5737</strain>
    </source>
</reference>
<reference evidence="1" key="1">
    <citation type="journal article" date="2014" name="Int. J. Syst. Evol. Microbiol.">
        <title>Complete genome sequence of Corynebacterium casei LMG S-19264T (=DSM 44701T), isolated from a smear-ripened cheese.</title>
        <authorList>
            <consortium name="US DOE Joint Genome Institute (JGI-PGF)"/>
            <person name="Walter F."/>
            <person name="Albersmeier A."/>
            <person name="Kalinowski J."/>
            <person name="Ruckert C."/>
        </authorList>
    </citation>
    <scope>NUCLEOTIDE SEQUENCE</scope>
    <source>
        <strain evidence="1">CGMCC 4.5737</strain>
    </source>
</reference>
<dbReference type="InterPro" id="IPR011990">
    <property type="entry name" value="TPR-like_helical_dom_sf"/>
</dbReference>
<proteinExistence type="predicted"/>
<dbReference type="AlphaFoldDB" id="A0A8J3CIK8"/>
<gene>
    <name evidence="1" type="ORF">GCM10012275_42090</name>
</gene>
<dbReference type="SUPFAM" id="SSF48452">
    <property type="entry name" value="TPR-like"/>
    <property type="match status" value="1"/>
</dbReference>
<protein>
    <recommendedName>
        <fullName evidence="3">Transcriptional regulator</fullName>
    </recommendedName>
</protein>
<accession>A0A8J3CIK8</accession>
<evidence type="ECO:0000313" key="2">
    <source>
        <dbReference type="Proteomes" id="UP000637578"/>
    </source>
</evidence>
<dbReference type="Gene3D" id="1.25.40.10">
    <property type="entry name" value="Tetratricopeptide repeat domain"/>
    <property type="match status" value="1"/>
</dbReference>
<dbReference type="RefSeq" id="WP_229686580.1">
    <property type="nucleotide sequence ID" value="NZ_BMMK01000021.1"/>
</dbReference>